<evidence type="ECO:0000313" key="1">
    <source>
        <dbReference type="EnsemblPlants" id="OGLUM02G03670.1"/>
    </source>
</evidence>
<name>A0A0D9YMB4_9ORYZ</name>
<dbReference type="EnsemblPlants" id="OGLUM02G03670.1">
    <property type="protein sequence ID" value="OGLUM02G03670.1"/>
    <property type="gene ID" value="OGLUM02G03670"/>
</dbReference>
<protein>
    <submittedName>
        <fullName evidence="1">Uncharacterized protein</fullName>
    </submittedName>
</protein>
<dbReference type="Proteomes" id="UP000026961">
    <property type="component" value="Chromosome 2"/>
</dbReference>
<dbReference type="HOGENOM" id="CLU_2726278_0_0_1"/>
<reference evidence="1" key="2">
    <citation type="submission" date="2018-05" db="EMBL/GenBank/DDBJ databases">
        <title>OgluRS3 (Oryza glumaepatula Reference Sequence Version 3).</title>
        <authorList>
            <person name="Zhang J."/>
            <person name="Kudrna D."/>
            <person name="Lee S."/>
            <person name="Talag J."/>
            <person name="Welchert J."/>
            <person name="Wing R.A."/>
        </authorList>
    </citation>
    <scope>NUCLEOTIDE SEQUENCE [LARGE SCALE GENOMIC DNA]</scope>
</reference>
<dbReference type="Gramene" id="OGLUM02G03670.1">
    <property type="protein sequence ID" value="OGLUM02G03670.1"/>
    <property type="gene ID" value="OGLUM02G03670"/>
</dbReference>
<dbReference type="AlphaFoldDB" id="A0A0D9YMB4"/>
<sequence length="72" mass="8350">MAPKIQHYKHKLKLLPPAPACVYGSTQYSHADAALALPAEYWRIIEPFYQNIKMNSTITTMSQEEKKREEKN</sequence>
<organism evidence="1">
    <name type="scientific">Oryza glumipatula</name>
    <dbReference type="NCBI Taxonomy" id="40148"/>
    <lineage>
        <taxon>Eukaryota</taxon>
        <taxon>Viridiplantae</taxon>
        <taxon>Streptophyta</taxon>
        <taxon>Embryophyta</taxon>
        <taxon>Tracheophyta</taxon>
        <taxon>Spermatophyta</taxon>
        <taxon>Magnoliopsida</taxon>
        <taxon>Liliopsida</taxon>
        <taxon>Poales</taxon>
        <taxon>Poaceae</taxon>
        <taxon>BOP clade</taxon>
        <taxon>Oryzoideae</taxon>
        <taxon>Oryzeae</taxon>
        <taxon>Oryzinae</taxon>
        <taxon>Oryza</taxon>
    </lineage>
</organism>
<evidence type="ECO:0000313" key="2">
    <source>
        <dbReference type="Proteomes" id="UP000026961"/>
    </source>
</evidence>
<accession>A0A0D9YMB4</accession>
<reference evidence="1" key="1">
    <citation type="submission" date="2015-04" db="UniProtKB">
        <authorList>
            <consortium name="EnsemblPlants"/>
        </authorList>
    </citation>
    <scope>IDENTIFICATION</scope>
</reference>
<keyword evidence="2" id="KW-1185">Reference proteome</keyword>
<proteinExistence type="predicted"/>